<keyword evidence="4 6" id="KW-1133">Transmembrane helix</keyword>
<dbReference type="PANTHER" id="PTHR31272">
    <property type="entry name" value="CYTOCHROME C-TYPE BIOGENESIS PROTEIN HI_1454-RELATED"/>
    <property type="match status" value="1"/>
</dbReference>
<evidence type="ECO:0000256" key="1">
    <source>
        <dbReference type="ARBA" id="ARBA00004141"/>
    </source>
</evidence>
<reference evidence="8 9" key="1">
    <citation type="submission" date="2024-06" db="EMBL/GenBank/DDBJ databases">
        <title>Genomic Encyclopedia of Type Strains, Phase IV (KMG-IV): sequencing the most valuable type-strain genomes for metagenomic binning, comparative biology and taxonomic classification.</title>
        <authorList>
            <person name="Goeker M."/>
        </authorList>
    </citation>
    <scope>NUCLEOTIDE SEQUENCE [LARGE SCALE GENOMIC DNA]</scope>
    <source>
        <strain evidence="8 9">DSM 15349</strain>
    </source>
</reference>
<protein>
    <submittedName>
        <fullName evidence="8">Cytochrome c-type biogenesis protein</fullName>
    </submittedName>
</protein>
<feature type="transmembrane region" description="Helical" evidence="6">
    <location>
        <begin position="209"/>
        <end position="226"/>
    </location>
</feature>
<name>A0ABV2JHM0_9STRE</name>
<evidence type="ECO:0000313" key="9">
    <source>
        <dbReference type="Proteomes" id="UP001549055"/>
    </source>
</evidence>
<evidence type="ECO:0000256" key="5">
    <source>
        <dbReference type="ARBA" id="ARBA00023136"/>
    </source>
</evidence>
<proteinExistence type="inferred from homology"/>
<dbReference type="EMBL" id="JBEPMK010000001">
    <property type="protein sequence ID" value="MET3643401.1"/>
    <property type="molecule type" value="Genomic_DNA"/>
</dbReference>
<dbReference type="InterPro" id="IPR051790">
    <property type="entry name" value="Cytochrome_c-biogenesis_DsbD"/>
</dbReference>
<evidence type="ECO:0000256" key="6">
    <source>
        <dbReference type="SAM" id="Phobius"/>
    </source>
</evidence>
<feature type="transmembrane region" description="Helical" evidence="6">
    <location>
        <begin position="51"/>
        <end position="74"/>
    </location>
</feature>
<dbReference type="PANTHER" id="PTHR31272:SF4">
    <property type="entry name" value="CYTOCHROME C-TYPE BIOGENESIS PROTEIN HI_1454-RELATED"/>
    <property type="match status" value="1"/>
</dbReference>
<feature type="transmembrane region" description="Helical" evidence="6">
    <location>
        <begin position="6"/>
        <end position="30"/>
    </location>
</feature>
<evidence type="ECO:0000259" key="7">
    <source>
        <dbReference type="Pfam" id="PF02683"/>
    </source>
</evidence>
<dbReference type="InterPro" id="IPR003834">
    <property type="entry name" value="Cyt_c_assmbl_TM_dom"/>
</dbReference>
<evidence type="ECO:0000256" key="2">
    <source>
        <dbReference type="ARBA" id="ARBA00006143"/>
    </source>
</evidence>
<dbReference type="Proteomes" id="UP001549055">
    <property type="component" value="Unassembled WGS sequence"/>
</dbReference>
<accession>A0ABV2JHM0</accession>
<evidence type="ECO:0000256" key="3">
    <source>
        <dbReference type="ARBA" id="ARBA00022692"/>
    </source>
</evidence>
<feature type="transmembrane region" description="Helical" evidence="6">
    <location>
        <begin position="86"/>
        <end position="108"/>
    </location>
</feature>
<evidence type="ECO:0000256" key="4">
    <source>
        <dbReference type="ARBA" id="ARBA00022989"/>
    </source>
</evidence>
<sequence length="234" mass="25565">MDFVFVGSVFLAGLVSFFSPCIFPVLPVYLGLLLDVGERRVFRIGRWTFNWYGAAKTLVFILGLSTIFVLLGYGAGALGQVLYADWFRILLGLIVIALGLHQMGVLTFRRLELQKSLIYQHKKERNAFLSAYLLGLTFSFGWTPCVGPVLSSVLAIAATGSKGALQGGLLMLVYTLGLGIPFILLSLAQDMVLKQFNRLKPHIGLLKKVGGALIIVMGLILMFGQLNSLASLLH</sequence>
<organism evidence="8 9">
    <name type="scientific">Streptococcus gallinaceus</name>
    <dbReference type="NCBI Taxonomy" id="165758"/>
    <lineage>
        <taxon>Bacteria</taxon>
        <taxon>Bacillati</taxon>
        <taxon>Bacillota</taxon>
        <taxon>Bacilli</taxon>
        <taxon>Lactobacillales</taxon>
        <taxon>Streptococcaceae</taxon>
        <taxon>Streptococcus</taxon>
    </lineage>
</organism>
<comment type="subcellular location">
    <subcellularLocation>
        <location evidence="1">Membrane</location>
        <topology evidence="1">Multi-pass membrane protein</topology>
    </subcellularLocation>
</comment>
<feature type="domain" description="Cytochrome C biogenesis protein transmembrane" evidence="7">
    <location>
        <begin position="5"/>
        <end position="221"/>
    </location>
</feature>
<evidence type="ECO:0000313" key="8">
    <source>
        <dbReference type="EMBL" id="MET3643401.1"/>
    </source>
</evidence>
<comment type="caution">
    <text evidence="8">The sequence shown here is derived from an EMBL/GenBank/DDBJ whole genome shotgun (WGS) entry which is preliminary data.</text>
</comment>
<feature type="transmembrane region" description="Helical" evidence="6">
    <location>
        <begin position="129"/>
        <end position="157"/>
    </location>
</feature>
<comment type="similarity">
    <text evidence="2">Belongs to the DsbD family.</text>
</comment>
<keyword evidence="3 6" id="KW-0812">Transmembrane</keyword>
<keyword evidence="5 6" id="KW-0472">Membrane</keyword>
<dbReference type="Pfam" id="PF02683">
    <property type="entry name" value="DsbD_TM"/>
    <property type="match status" value="1"/>
</dbReference>
<gene>
    <name evidence="8" type="ORF">ABID27_000018</name>
</gene>
<feature type="transmembrane region" description="Helical" evidence="6">
    <location>
        <begin position="169"/>
        <end position="188"/>
    </location>
</feature>
<dbReference type="RefSeq" id="WP_253636130.1">
    <property type="nucleotide sequence ID" value="NZ_JALJYR010000008.1"/>
</dbReference>
<keyword evidence="9" id="KW-1185">Reference proteome</keyword>